<keyword evidence="2" id="KW-0472">Membrane</keyword>
<dbReference type="InterPro" id="IPR007331">
    <property type="entry name" value="Htaa"/>
</dbReference>
<keyword evidence="2" id="KW-0812">Transmembrane</keyword>
<dbReference type="EMBL" id="CP095045">
    <property type="protein sequence ID" value="UOQ56429.1"/>
    <property type="molecule type" value="Genomic_DNA"/>
</dbReference>
<dbReference type="Pfam" id="PF04213">
    <property type="entry name" value="HtaA"/>
    <property type="match status" value="1"/>
</dbReference>
<sequence>MNARPIRRTGSALMGAALAGTIIAGGLLAGPGAAQATSDGAAEACEITGGTLSWGVKESFRSYISGTIANGSWETSDGATYETPDFGWSGATGRIDPATGTGTVSFTGTVHFTGHDGVLDLTIANPTIEFEGDGKAALMLDTRSTDTEGEVVVDAAQQWVGDVSVGETVAPSGDALALADLPAVLTSEGVKAFAGFYEAGQELDPLNLDLEFTGCDASGAPAAAASDGGAGAEEPQIATPAVADTAGPQIPWLPIGIGGAALFVIGLTLGLLIGGRKRQVPASQPVAPQSAAVDAATPAEPTGPAAP</sequence>
<gene>
    <name evidence="5" type="ORF">MUN78_12180</name>
</gene>
<evidence type="ECO:0000256" key="3">
    <source>
        <dbReference type="SAM" id="SignalP"/>
    </source>
</evidence>
<keyword evidence="3" id="KW-0732">Signal</keyword>
<dbReference type="RefSeq" id="WP_244726749.1">
    <property type="nucleotide sequence ID" value="NZ_CP095045.1"/>
</dbReference>
<evidence type="ECO:0000313" key="6">
    <source>
        <dbReference type="Proteomes" id="UP000831786"/>
    </source>
</evidence>
<feature type="domain" description="Htaa" evidence="4">
    <location>
        <begin position="49"/>
        <end position="208"/>
    </location>
</feature>
<protein>
    <submittedName>
        <fullName evidence="5">HtaA domain-containing protein</fullName>
    </submittedName>
</protein>
<feature type="transmembrane region" description="Helical" evidence="2">
    <location>
        <begin position="252"/>
        <end position="273"/>
    </location>
</feature>
<proteinExistence type="predicted"/>
<evidence type="ECO:0000256" key="1">
    <source>
        <dbReference type="SAM" id="MobiDB-lite"/>
    </source>
</evidence>
<dbReference type="Proteomes" id="UP000831786">
    <property type="component" value="Chromosome"/>
</dbReference>
<organism evidence="5 6">
    <name type="scientific">Leucobacter allii</name>
    <dbReference type="NCBI Taxonomy" id="2932247"/>
    <lineage>
        <taxon>Bacteria</taxon>
        <taxon>Bacillati</taxon>
        <taxon>Actinomycetota</taxon>
        <taxon>Actinomycetes</taxon>
        <taxon>Micrococcales</taxon>
        <taxon>Microbacteriaceae</taxon>
        <taxon>Leucobacter</taxon>
    </lineage>
</organism>
<feature type="signal peptide" evidence="3">
    <location>
        <begin position="1"/>
        <end position="36"/>
    </location>
</feature>
<keyword evidence="6" id="KW-1185">Reference proteome</keyword>
<feature type="region of interest" description="Disordered" evidence="1">
    <location>
        <begin position="283"/>
        <end position="307"/>
    </location>
</feature>
<evidence type="ECO:0000256" key="2">
    <source>
        <dbReference type="SAM" id="Phobius"/>
    </source>
</evidence>
<accession>A0ABY4FJY7</accession>
<name>A0ABY4FJY7_9MICO</name>
<reference evidence="5 6" key="1">
    <citation type="submission" date="2022-04" db="EMBL/GenBank/DDBJ databases">
        <title>Leucobacter sp. isolated from rhizosphere of garlic.</title>
        <authorList>
            <person name="Won M."/>
            <person name="Lee C.-M."/>
            <person name="Woen H.-Y."/>
            <person name="Kwon S.-W."/>
        </authorList>
    </citation>
    <scope>NUCLEOTIDE SEQUENCE [LARGE SCALE GENOMIC DNA]</scope>
    <source>
        <strain evidence="5 6">H21R-40</strain>
    </source>
</reference>
<evidence type="ECO:0000259" key="4">
    <source>
        <dbReference type="Pfam" id="PF04213"/>
    </source>
</evidence>
<feature type="chain" id="PRO_5046643075" evidence="3">
    <location>
        <begin position="37"/>
        <end position="307"/>
    </location>
</feature>
<evidence type="ECO:0000313" key="5">
    <source>
        <dbReference type="EMBL" id="UOQ56429.1"/>
    </source>
</evidence>
<keyword evidence="2" id="KW-1133">Transmembrane helix</keyword>